<feature type="transmembrane region" description="Helical" evidence="1">
    <location>
        <begin position="179"/>
        <end position="200"/>
    </location>
</feature>
<feature type="transmembrane region" description="Helical" evidence="1">
    <location>
        <begin position="6"/>
        <end position="21"/>
    </location>
</feature>
<evidence type="ECO:0000313" key="3">
    <source>
        <dbReference type="EMBL" id="OGD75096.1"/>
    </source>
</evidence>
<evidence type="ECO:0000313" key="4">
    <source>
        <dbReference type="Proteomes" id="UP000176191"/>
    </source>
</evidence>
<dbReference type="GO" id="GO:0016020">
    <property type="term" value="C:membrane"/>
    <property type="evidence" value="ECO:0007669"/>
    <property type="project" value="InterPro"/>
</dbReference>
<feature type="transmembrane region" description="Helical" evidence="1">
    <location>
        <begin position="120"/>
        <end position="138"/>
    </location>
</feature>
<dbReference type="Pfam" id="PF00892">
    <property type="entry name" value="EamA"/>
    <property type="match status" value="1"/>
</dbReference>
<proteinExistence type="predicted"/>
<feature type="transmembrane region" description="Helical" evidence="1">
    <location>
        <begin position="33"/>
        <end position="52"/>
    </location>
</feature>
<dbReference type="Proteomes" id="UP000176191">
    <property type="component" value="Unassembled WGS sequence"/>
</dbReference>
<accession>A0A1F5F683</accession>
<keyword evidence="1" id="KW-0812">Transmembrane</keyword>
<reference evidence="3 4" key="1">
    <citation type="journal article" date="2016" name="Nat. Commun.">
        <title>Thousands of microbial genomes shed light on interconnected biogeochemical processes in an aquifer system.</title>
        <authorList>
            <person name="Anantharaman K."/>
            <person name="Brown C.T."/>
            <person name="Hug L.A."/>
            <person name="Sharon I."/>
            <person name="Castelle C.J."/>
            <person name="Probst A.J."/>
            <person name="Thomas B.C."/>
            <person name="Singh A."/>
            <person name="Wilkins M.J."/>
            <person name="Karaoz U."/>
            <person name="Brodie E.L."/>
            <person name="Williams K.H."/>
            <person name="Hubbard S.S."/>
            <person name="Banfield J.F."/>
        </authorList>
    </citation>
    <scope>NUCLEOTIDE SEQUENCE [LARGE SCALE GENOMIC DNA]</scope>
</reference>
<feature type="transmembrane region" description="Helical" evidence="1">
    <location>
        <begin position="150"/>
        <end position="173"/>
    </location>
</feature>
<gene>
    <name evidence="3" type="ORF">A2228_01220</name>
</gene>
<dbReference type="SUPFAM" id="SSF103481">
    <property type="entry name" value="Multidrug resistance efflux transporter EmrE"/>
    <property type="match status" value="1"/>
</dbReference>
<evidence type="ECO:0000259" key="2">
    <source>
        <dbReference type="Pfam" id="PF00892"/>
    </source>
</evidence>
<dbReference type="InterPro" id="IPR000620">
    <property type="entry name" value="EamA_dom"/>
</dbReference>
<feature type="transmembrane region" description="Helical" evidence="1">
    <location>
        <begin position="94"/>
        <end position="114"/>
    </location>
</feature>
<feature type="transmembrane region" description="Helical" evidence="1">
    <location>
        <begin position="64"/>
        <end position="82"/>
    </location>
</feature>
<feature type="transmembrane region" description="Helical" evidence="1">
    <location>
        <begin position="212"/>
        <end position="230"/>
    </location>
</feature>
<sequence length="286" mass="31697">MNWIIASLLMFVSSVALYLCVRKSNTLKTPQQLNNLAMFLIPILVYIALTVKTPTSFTLKPFEYLLILVQGIFFSYLGNVFSLKGIEYSPNPGYSLIISKSYVVFTAIASIFLFSAPLTMKSGIAILLIVLFSALITINKDKSRTTSNKLWLPYTMGAFFCWGFLALSSKYLLNMGVPILTRLILSMLVVTILILGEIKLKKIKVLQINKTQVMTLLFMGIFGASFNYFMQVAFNLAPNVGYVNATNAASISLLTLMSALIFKDELTPKKMIGIFGVTAGLLLLLI</sequence>
<dbReference type="AlphaFoldDB" id="A0A1F5F683"/>
<protein>
    <recommendedName>
        <fullName evidence="2">EamA domain-containing protein</fullName>
    </recommendedName>
</protein>
<keyword evidence="1" id="KW-1133">Transmembrane helix</keyword>
<evidence type="ECO:0000256" key="1">
    <source>
        <dbReference type="SAM" id="Phobius"/>
    </source>
</evidence>
<dbReference type="Gene3D" id="1.10.3730.20">
    <property type="match status" value="1"/>
</dbReference>
<organism evidence="3 4">
    <name type="scientific">Candidatus Collierbacteria bacterium RIFOXYA2_FULL_46_10</name>
    <dbReference type="NCBI Taxonomy" id="1817726"/>
    <lineage>
        <taxon>Bacteria</taxon>
        <taxon>Candidatus Collieribacteriota</taxon>
    </lineage>
</organism>
<comment type="caution">
    <text evidence="3">The sequence shown here is derived from an EMBL/GenBank/DDBJ whole genome shotgun (WGS) entry which is preliminary data.</text>
</comment>
<dbReference type="EMBL" id="MFAK01000015">
    <property type="protein sequence ID" value="OGD75096.1"/>
    <property type="molecule type" value="Genomic_DNA"/>
</dbReference>
<keyword evidence="1" id="KW-0472">Membrane</keyword>
<dbReference type="InterPro" id="IPR037185">
    <property type="entry name" value="EmrE-like"/>
</dbReference>
<feature type="domain" description="EamA" evidence="2">
    <location>
        <begin position="151"/>
        <end position="285"/>
    </location>
</feature>
<feature type="transmembrane region" description="Helical" evidence="1">
    <location>
        <begin position="242"/>
        <end position="262"/>
    </location>
</feature>
<name>A0A1F5F683_9BACT</name>